<evidence type="ECO:0000313" key="1">
    <source>
        <dbReference type="EMBL" id="MBB4907964.1"/>
    </source>
</evidence>
<name>A0A7W7VFA5_9PSEU</name>
<reference evidence="1 2" key="1">
    <citation type="submission" date="2020-08" db="EMBL/GenBank/DDBJ databases">
        <title>Genomic Encyclopedia of Type Strains, Phase III (KMG-III): the genomes of soil and plant-associated and newly described type strains.</title>
        <authorList>
            <person name="Whitman W."/>
        </authorList>
    </citation>
    <scope>NUCLEOTIDE SEQUENCE [LARGE SCALE GENOMIC DNA]</scope>
    <source>
        <strain evidence="1 2">CECT 8960</strain>
    </source>
</reference>
<comment type="caution">
    <text evidence="1">The sequence shown here is derived from an EMBL/GenBank/DDBJ whole genome shotgun (WGS) entry which is preliminary data.</text>
</comment>
<sequence>MTRPHPEQTALLEARGATLCWDVLTDEPPVVEVHDDQAAADWLWELDDDATALRTVAYLGWARAWWPASAVAGVPPLDPALLAAELAVATAAVDHLLDDADAVERAVAAAADAVHPLAALADDPDLGARATELAARLADLADDHGIALPTALPEPVSPVPARSGFALAAGGTVGEDVVVLRGSSPIDWALVPQGAVDAAADATWAVVRRGGESVLEVSAPGTGVPLRARFGPLDVALDERGDGAVPVPATVLFLPAAQRVLTVYSPGFAVPDAPEDPDAPARRAAIVAMAKARRTAPDATLTERAAGR</sequence>
<keyword evidence="2" id="KW-1185">Reference proteome</keyword>
<protein>
    <submittedName>
        <fullName evidence="1">Uncharacterized protein</fullName>
    </submittedName>
</protein>
<accession>A0A7W7VFA5</accession>
<dbReference type="AlphaFoldDB" id="A0A7W7VFA5"/>
<organism evidence="1 2">
    <name type="scientific">Actinophytocola algeriensis</name>
    <dbReference type="NCBI Taxonomy" id="1768010"/>
    <lineage>
        <taxon>Bacteria</taxon>
        <taxon>Bacillati</taxon>
        <taxon>Actinomycetota</taxon>
        <taxon>Actinomycetes</taxon>
        <taxon>Pseudonocardiales</taxon>
        <taxon>Pseudonocardiaceae</taxon>
    </lineage>
</organism>
<proteinExistence type="predicted"/>
<dbReference type="EMBL" id="JACHJQ010000004">
    <property type="protein sequence ID" value="MBB4907964.1"/>
    <property type="molecule type" value="Genomic_DNA"/>
</dbReference>
<dbReference type="RefSeq" id="WP_184812090.1">
    <property type="nucleotide sequence ID" value="NZ_JACHJQ010000004.1"/>
</dbReference>
<gene>
    <name evidence="1" type="ORF">FHR82_004206</name>
</gene>
<dbReference type="Proteomes" id="UP000520767">
    <property type="component" value="Unassembled WGS sequence"/>
</dbReference>
<evidence type="ECO:0000313" key="2">
    <source>
        <dbReference type="Proteomes" id="UP000520767"/>
    </source>
</evidence>